<proteinExistence type="predicted"/>
<dbReference type="Proteomes" id="UP001642260">
    <property type="component" value="Unassembled WGS sequence"/>
</dbReference>
<comment type="caution">
    <text evidence="1">The sequence shown here is derived from an EMBL/GenBank/DDBJ whole genome shotgun (WGS) entry which is preliminary data.</text>
</comment>
<organism evidence="1 2">
    <name type="scientific">Eruca vesicaria subsp. sativa</name>
    <name type="common">Garden rocket</name>
    <name type="synonym">Eruca sativa</name>
    <dbReference type="NCBI Taxonomy" id="29727"/>
    <lineage>
        <taxon>Eukaryota</taxon>
        <taxon>Viridiplantae</taxon>
        <taxon>Streptophyta</taxon>
        <taxon>Embryophyta</taxon>
        <taxon>Tracheophyta</taxon>
        <taxon>Spermatophyta</taxon>
        <taxon>Magnoliopsida</taxon>
        <taxon>eudicotyledons</taxon>
        <taxon>Gunneridae</taxon>
        <taxon>Pentapetalae</taxon>
        <taxon>rosids</taxon>
        <taxon>malvids</taxon>
        <taxon>Brassicales</taxon>
        <taxon>Brassicaceae</taxon>
        <taxon>Brassiceae</taxon>
        <taxon>Eruca</taxon>
    </lineage>
</organism>
<protein>
    <submittedName>
        <fullName evidence="1">Uncharacterized protein</fullName>
    </submittedName>
</protein>
<accession>A0ABC8LWU9</accession>
<keyword evidence="2" id="KW-1185">Reference proteome</keyword>
<reference evidence="1 2" key="1">
    <citation type="submission" date="2022-03" db="EMBL/GenBank/DDBJ databases">
        <authorList>
            <person name="Macdonald S."/>
            <person name="Ahmed S."/>
            <person name="Newling K."/>
        </authorList>
    </citation>
    <scope>NUCLEOTIDE SEQUENCE [LARGE SCALE GENOMIC DNA]</scope>
</reference>
<sequence>MECRREANRRYNFGFVPGFDPSTKFIRDVRFLRFWEARNVCCSGELRRVDLIFINSQVVKKDEDVKAIVVCDDDWLPLSPKVVFDKSKESSEESTTKALSYVFVCMCFLCTSTVRASYLWCEQIAAECVYEGDNVVVGEITSVENGVSVALKLDRK</sequence>
<dbReference type="AlphaFoldDB" id="A0ABC8LWU9"/>
<gene>
    <name evidence="1" type="ORF">ERUC_LOCUS40604</name>
</gene>
<dbReference type="EMBL" id="CAKOAT010784042">
    <property type="protein sequence ID" value="CAH8388121.1"/>
    <property type="molecule type" value="Genomic_DNA"/>
</dbReference>
<evidence type="ECO:0000313" key="1">
    <source>
        <dbReference type="EMBL" id="CAH8388121.1"/>
    </source>
</evidence>
<evidence type="ECO:0000313" key="2">
    <source>
        <dbReference type="Proteomes" id="UP001642260"/>
    </source>
</evidence>
<name>A0ABC8LWU9_ERUVS</name>